<name>A0A897NSK0_9EURY</name>
<feature type="domain" description="Transcription regulator TrmB N-terminal" evidence="1">
    <location>
        <begin position="10"/>
        <end position="77"/>
    </location>
</feature>
<evidence type="ECO:0000313" key="2">
    <source>
        <dbReference type="EMBL" id="QSG13793.1"/>
    </source>
</evidence>
<reference evidence="2 3" key="1">
    <citation type="submission" date="2020-11" db="EMBL/GenBank/DDBJ databases">
        <title>Carbohydrate-dependent, anaerobic sulfur respiration: A novel catabolism in halophilic archaea.</title>
        <authorList>
            <person name="Sorokin D.Y."/>
            <person name="Messina E."/>
            <person name="Smedile F."/>
            <person name="La Cono V."/>
            <person name="Hallsworth J.E."/>
            <person name="Yakimov M.M."/>
        </authorList>
    </citation>
    <scope>NUCLEOTIDE SEQUENCE [LARGE SCALE GENOMIC DNA]</scope>
    <source>
        <strain evidence="2 3">HSR-Est</strain>
    </source>
</reference>
<evidence type="ECO:0000259" key="1">
    <source>
        <dbReference type="Pfam" id="PF01978"/>
    </source>
</evidence>
<dbReference type="SUPFAM" id="SSF46785">
    <property type="entry name" value="Winged helix' DNA-binding domain"/>
    <property type="match status" value="1"/>
</dbReference>
<dbReference type="AlphaFoldDB" id="A0A897NSK0"/>
<organism evidence="2 3">
    <name type="scientific">Halapricum desulfuricans</name>
    <dbReference type="NCBI Taxonomy" id="2841257"/>
    <lineage>
        <taxon>Archaea</taxon>
        <taxon>Methanobacteriati</taxon>
        <taxon>Methanobacteriota</taxon>
        <taxon>Stenosarchaea group</taxon>
        <taxon>Halobacteria</taxon>
        <taxon>Halobacteriales</taxon>
        <taxon>Haloarculaceae</taxon>
        <taxon>Halapricum</taxon>
    </lineage>
</organism>
<dbReference type="Proteomes" id="UP000663292">
    <property type="component" value="Chromosome"/>
</dbReference>
<dbReference type="EMBL" id="CP064791">
    <property type="protein sequence ID" value="QSG13793.1"/>
    <property type="molecule type" value="Genomic_DNA"/>
</dbReference>
<dbReference type="PANTHER" id="PTHR34293">
    <property type="entry name" value="HTH-TYPE TRANSCRIPTIONAL REGULATOR TRMBL2"/>
    <property type="match status" value="1"/>
</dbReference>
<accession>A0A897NSK0</accession>
<dbReference type="InterPro" id="IPR036388">
    <property type="entry name" value="WH-like_DNA-bd_sf"/>
</dbReference>
<dbReference type="GeneID" id="68856881"/>
<dbReference type="Gene3D" id="1.10.10.10">
    <property type="entry name" value="Winged helix-like DNA-binding domain superfamily/Winged helix DNA-binding domain"/>
    <property type="match status" value="1"/>
</dbReference>
<keyword evidence="3" id="KW-1185">Reference proteome</keyword>
<evidence type="ECO:0000313" key="3">
    <source>
        <dbReference type="Proteomes" id="UP000663292"/>
    </source>
</evidence>
<gene>
    <name evidence="2" type="ORF">HSEST_0242</name>
</gene>
<dbReference type="RefSeq" id="WP_229121744.1">
    <property type="nucleotide sequence ID" value="NZ_CP064791.1"/>
</dbReference>
<dbReference type="InterPro" id="IPR002831">
    <property type="entry name" value="Tscrpt_reg_TrmB_N"/>
</dbReference>
<dbReference type="PANTHER" id="PTHR34293:SF1">
    <property type="entry name" value="HTH-TYPE TRANSCRIPTIONAL REGULATOR TRMBL2"/>
    <property type="match status" value="1"/>
</dbReference>
<dbReference type="InterPro" id="IPR051797">
    <property type="entry name" value="TrmB-like"/>
</dbReference>
<dbReference type="Pfam" id="PF01978">
    <property type="entry name" value="TrmB"/>
    <property type="match status" value="1"/>
</dbReference>
<sequence>MDEEDAVEALTRLGLTTYEARVFVALQQLGTGSASDIAEITAVPRSQVYGAAEDLQSRGLLDVQQTRPTVYRPVSPEEAERRLLSQLESVGQDAFAYLDDVRGSADNDEERSEAIWTVRGQPNVRDRVIDLIGDADERVVYGTPDPELLEEELLAALQAAAEDGIDATVVSDEPAVFDAVPESIETVRQPADDQPEASTARLLLVDSDTLLMGVISADLGDDGEIAFWSAGTSFATVLSILSEEMIELDG</sequence>
<proteinExistence type="predicted"/>
<dbReference type="InterPro" id="IPR036390">
    <property type="entry name" value="WH_DNA-bd_sf"/>
</dbReference>
<protein>
    <submittedName>
        <fullName evidence="2">Sugar-specific transcriptional regulator TrmB</fullName>
    </submittedName>
</protein>